<keyword evidence="6" id="KW-0539">Nucleus</keyword>
<evidence type="ECO:0000313" key="10">
    <source>
        <dbReference type="EMBL" id="PVD33884.1"/>
    </source>
</evidence>
<dbReference type="Proteomes" id="UP000245119">
    <property type="component" value="Linkage Group LG3"/>
</dbReference>
<dbReference type="InterPro" id="IPR013087">
    <property type="entry name" value="Znf_C2H2_type"/>
</dbReference>
<evidence type="ECO:0000256" key="8">
    <source>
        <dbReference type="SAM" id="MobiDB-lite"/>
    </source>
</evidence>
<dbReference type="PANTHER" id="PTHR24394">
    <property type="entry name" value="ZINC FINGER PROTEIN"/>
    <property type="match status" value="1"/>
</dbReference>
<dbReference type="AlphaFoldDB" id="A0A2T7PKF4"/>
<dbReference type="FunFam" id="3.30.160.60:FF:002343">
    <property type="entry name" value="Zinc finger protein 33A"/>
    <property type="match status" value="1"/>
</dbReference>
<feature type="compositionally biased region" description="Polar residues" evidence="8">
    <location>
        <begin position="243"/>
        <end position="252"/>
    </location>
</feature>
<dbReference type="EMBL" id="PZQS01000003">
    <property type="protein sequence ID" value="PVD33884.1"/>
    <property type="molecule type" value="Genomic_DNA"/>
</dbReference>
<dbReference type="GO" id="GO:0005634">
    <property type="term" value="C:nucleus"/>
    <property type="evidence" value="ECO:0007669"/>
    <property type="project" value="UniProtKB-SubCell"/>
</dbReference>
<feature type="domain" description="C2H2-type" evidence="9">
    <location>
        <begin position="10"/>
        <end position="37"/>
    </location>
</feature>
<keyword evidence="4 7" id="KW-0863">Zinc-finger</keyword>
<gene>
    <name evidence="10" type="ORF">C0Q70_05146</name>
</gene>
<dbReference type="OrthoDB" id="8113227at2759"/>
<keyword evidence="3" id="KW-0677">Repeat</keyword>
<feature type="region of interest" description="Disordered" evidence="8">
    <location>
        <begin position="204"/>
        <end position="262"/>
    </location>
</feature>
<dbReference type="GO" id="GO:0000981">
    <property type="term" value="F:DNA-binding transcription factor activity, RNA polymerase II-specific"/>
    <property type="evidence" value="ECO:0007669"/>
    <property type="project" value="TreeGrafter"/>
</dbReference>
<dbReference type="PROSITE" id="PS50157">
    <property type="entry name" value="ZINC_FINGER_C2H2_2"/>
    <property type="match status" value="3"/>
</dbReference>
<keyword evidence="2" id="KW-0479">Metal-binding</keyword>
<feature type="compositionally biased region" description="Low complexity" evidence="8">
    <location>
        <begin position="302"/>
        <end position="312"/>
    </location>
</feature>
<evidence type="ECO:0000259" key="9">
    <source>
        <dbReference type="PROSITE" id="PS50157"/>
    </source>
</evidence>
<feature type="domain" description="C2H2-type" evidence="9">
    <location>
        <begin position="66"/>
        <end position="93"/>
    </location>
</feature>
<evidence type="ECO:0000256" key="7">
    <source>
        <dbReference type="PROSITE-ProRule" id="PRU00042"/>
    </source>
</evidence>
<dbReference type="Pfam" id="PF00096">
    <property type="entry name" value="zf-C2H2"/>
    <property type="match status" value="2"/>
</dbReference>
<feature type="compositionally biased region" description="Polar residues" evidence="8">
    <location>
        <begin position="219"/>
        <end position="234"/>
    </location>
</feature>
<keyword evidence="5" id="KW-0862">Zinc</keyword>
<dbReference type="PROSITE" id="PS00028">
    <property type="entry name" value="ZINC_FINGER_C2H2_1"/>
    <property type="match status" value="6"/>
</dbReference>
<dbReference type="InterPro" id="IPR036236">
    <property type="entry name" value="Znf_C2H2_sf"/>
</dbReference>
<name>A0A2T7PKF4_POMCA</name>
<evidence type="ECO:0000256" key="3">
    <source>
        <dbReference type="ARBA" id="ARBA00022737"/>
    </source>
</evidence>
<feature type="region of interest" description="Disordered" evidence="8">
    <location>
        <begin position="298"/>
        <end position="363"/>
    </location>
</feature>
<sequence>MDGHYGQATHMCNYCSKVVPTYGELVEHKKTHVGDRPFSCHICHKRFTQKAHLNIHKRTHTGEKPYSCHVCHKRFAQSSHLNSHKRVHAGDRPFFCVLCNTGFSQKHRFDAHLPCMHQSPSSRNSNLVTSNAVTPDMHSGSAHAIAASATAAASAAFAAAGSGLDADDCSFADQKPDINYLQSLSQQALIQQLAEISVPSNANVGHPFDVNHDHEESGTNDSFSGNEVPGTSGNEDMRAPGSMSATYMPASSTHRRKPAFIRRVDNDSCAIGETAMIPPSEDDNDGQRNFINGSDMLEEMSSNHNHNSFNSNGRQGKSSEDFSSDRSQLPYQNGKCSDEQIQGPVPANQSLLPTRVSPKDSCTARHGTFAEKIQSSVPSLSSLGRANNRITLVNFTPEELLNHLTSRPDIHRCEFCCIIFQDAAMYHIHRNMHDKNDLRCCNQCGKMLQDKYDFTAHFLNEHR</sequence>
<feature type="domain" description="C2H2-type" evidence="9">
    <location>
        <begin position="38"/>
        <end position="65"/>
    </location>
</feature>
<comment type="subcellular location">
    <subcellularLocation>
        <location evidence="1">Nucleus</location>
    </subcellularLocation>
</comment>
<evidence type="ECO:0000256" key="4">
    <source>
        <dbReference type="ARBA" id="ARBA00022771"/>
    </source>
</evidence>
<protein>
    <recommendedName>
        <fullName evidence="9">C2H2-type domain-containing protein</fullName>
    </recommendedName>
</protein>
<dbReference type="OMA" id="KPRISKC"/>
<keyword evidence="11" id="KW-1185">Reference proteome</keyword>
<feature type="compositionally biased region" description="Polar residues" evidence="8">
    <location>
        <begin position="325"/>
        <end position="335"/>
    </location>
</feature>
<accession>A0A2T7PKF4</accession>
<evidence type="ECO:0000256" key="1">
    <source>
        <dbReference type="ARBA" id="ARBA00004123"/>
    </source>
</evidence>
<proteinExistence type="predicted"/>
<dbReference type="FunFam" id="3.30.160.60:FF:000557">
    <property type="entry name" value="zinc finger and SCAN domain-containing protein 29"/>
    <property type="match status" value="1"/>
</dbReference>
<organism evidence="10 11">
    <name type="scientific">Pomacea canaliculata</name>
    <name type="common">Golden apple snail</name>
    <dbReference type="NCBI Taxonomy" id="400727"/>
    <lineage>
        <taxon>Eukaryota</taxon>
        <taxon>Metazoa</taxon>
        <taxon>Spiralia</taxon>
        <taxon>Lophotrochozoa</taxon>
        <taxon>Mollusca</taxon>
        <taxon>Gastropoda</taxon>
        <taxon>Caenogastropoda</taxon>
        <taxon>Architaenioglossa</taxon>
        <taxon>Ampullarioidea</taxon>
        <taxon>Ampullariidae</taxon>
        <taxon>Pomacea</taxon>
    </lineage>
</organism>
<dbReference type="SMART" id="SM00355">
    <property type="entry name" value="ZnF_C2H2"/>
    <property type="match status" value="6"/>
</dbReference>
<feature type="region of interest" description="Disordered" evidence="8">
    <location>
        <begin position="273"/>
        <end position="292"/>
    </location>
</feature>
<evidence type="ECO:0000313" key="11">
    <source>
        <dbReference type="Proteomes" id="UP000245119"/>
    </source>
</evidence>
<dbReference type="STRING" id="400727.A0A2T7PKF4"/>
<evidence type="ECO:0000256" key="6">
    <source>
        <dbReference type="ARBA" id="ARBA00023242"/>
    </source>
</evidence>
<comment type="caution">
    <text evidence="10">The sequence shown here is derived from an EMBL/GenBank/DDBJ whole genome shotgun (WGS) entry which is preliminary data.</text>
</comment>
<dbReference type="GO" id="GO:0008270">
    <property type="term" value="F:zinc ion binding"/>
    <property type="evidence" value="ECO:0007669"/>
    <property type="project" value="UniProtKB-KW"/>
</dbReference>
<dbReference type="SUPFAM" id="SSF57667">
    <property type="entry name" value="beta-beta-alpha zinc fingers"/>
    <property type="match status" value="3"/>
</dbReference>
<dbReference type="Gene3D" id="3.30.160.60">
    <property type="entry name" value="Classic Zinc Finger"/>
    <property type="match status" value="3"/>
</dbReference>
<reference evidence="10 11" key="1">
    <citation type="submission" date="2018-04" db="EMBL/GenBank/DDBJ databases">
        <title>The genome of golden apple snail Pomacea canaliculata provides insight into stress tolerance and invasive adaptation.</title>
        <authorList>
            <person name="Liu C."/>
            <person name="Liu B."/>
            <person name="Ren Y."/>
            <person name="Zhang Y."/>
            <person name="Wang H."/>
            <person name="Li S."/>
            <person name="Jiang F."/>
            <person name="Yin L."/>
            <person name="Zhang G."/>
            <person name="Qian W."/>
            <person name="Fan W."/>
        </authorList>
    </citation>
    <scope>NUCLEOTIDE SEQUENCE [LARGE SCALE GENOMIC DNA]</scope>
    <source>
        <strain evidence="10">SZHN2017</strain>
        <tissue evidence="10">Muscle</tissue>
    </source>
</reference>
<evidence type="ECO:0000256" key="5">
    <source>
        <dbReference type="ARBA" id="ARBA00022833"/>
    </source>
</evidence>
<evidence type="ECO:0000256" key="2">
    <source>
        <dbReference type="ARBA" id="ARBA00022723"/>
    </source>
</evidence>
<dbReference type="PANTHER" id="PTHR24394:SF29">
    <property type="entry name" value="MYONEURIN"/>
    <property type="match status" value="1"/>
</dbReference>